<dbReference type="AlphaFoldDB" id="A0A7W7II54"/>
<proteinExistence type="predicted"/>
<dbReference type="Proteomes" id="UP001501427">
    <property type="component" value="Unassembled WGS sequence"/>
</dbReference>
<comment type="caution">
    <text evidence="2">The sequence shown here is derived from an EMBL/GenBank/DDBJ whole genome shotgun (WGS) entry which is preliminary data.</text>
</comment>
<evidence type="ECO:0000313" key="4">
    <source>
        <dbReference type="Proteomes" id="UP001501427"/>
    </source>
</evidence>
<dbReference type="Proteomes" id="UP000549343">
    <property type="component" value="Unassembled WGS sequence"/>
</dbReference>
<name>A0A7W7II54_9ACTN</name>
<gene>
    <name evidence="2" type="ORF">F4557_005956</name>
    <name evidence="1" type="ORF">GCM10009546_52420</name>
</gene>
<dbReference type="Gene3D" id="2.30.110.10">
    <property type="entry name" value="Electron Transport, Fmn-binding Protein, Chain A"/>
    <property type="match status" value="1"/>
</dbReference>
<reference evidence="1" key="4">
    <citation type="submission" date="2023-12" db="EMBL/GenBank/DDBJ databases">
        <authorList>
            <person name="Sun Q."/>
            <person name="Inoue M."/>
        </authorList>
    </citation>
    <scope>NUCLEOTIDE SEQUENCE</scope>
    <source>
        <strain evidence="1">JCM 10667</strain>
    </source>
</reference>
<dbReference type="Pfam" id="PF04075">
    <property type="entry name" value="F420H2_quin_red"/>
    <property type="match status" value="1"/>
</dbReference>
<dbReference type="InterPro" id="IPR004378">
    <property type="entry name" value="F420H2_quin_Rdtase"/>
</dbReference>
<dbReference type="EMBL" id="BAAAHD010000057">
    <property type="protein sequence ID" value="GAA0583570.1"/>
    <property type="molecule type" value="Genomic_DNA"/>
</dbReference>
<organism evidence="2 3">
    <name type="scientific">Actinomadura livida</name>
    <dbReference type="NCBI Taxonomy" id="79909"/>
    <lineage>
        <taxon>Bacteria</taxon>
        <taxon>Bacillati</taxon>
        <taxon>Actinomycetota</taxon>
        <taxon>Actinomycetes</taxon>
        <taxon>Streptosporangiales</taxon>
        <taxon>Thermomonosporaceae</taxon>
        <taxon>Actinomadura</taxon>
    </lineage>
</organism>
<dbReference type="NCBIfam" id="TIGR00026">
    <property type="entry name" value="hi_GC_TIGR00026"/>
    <property type="match status" value="1"/>
</dbReference>
<accession>A0A7W7II54</accession>
<dbReference type="EMBL" id="JACHMV010000001">
    <property type="protein sequence ID" value="MBB4777538.1"/>
    <property type="molecule type" value="Genomic_DNA"/>
</dbReference>
<reference evidence="4" key="2">
    <citation type="journal article" date="2019" name="Int. J. Syst. Evol. Microbiol.">
        <title>The Global Catalogue of Microorganisms (GCM) 10K type strain sequencing project: providing services to taxonomists for standard genome sequencing and annotation.</title>
        <authorList>
            <consortium name="The Broad Institute Genomics Platform"/>
            <consortium name="The Broad Institute Genome Sequencing Center for Infectious Disease"/>
            <person name="Wu L."/>
            <person name="Ma J."/>
        </authorList>
    </citation>
    <scope>NUCLEOTIDE SEQUENCE [LARGE SCALE GENOMIC DNA]</scope>
    <source>
        <strain evidence="4">JCM 10667</strain>
    </source>
</reference>
<dbReference type="GO" id="GO:0016491">
    <property type="term" value="F:oxidoreductase activity"/>
    <property type="evidence" value="ECO:0007669"/>
    <property type="project" value="InterPro"/>
</dbReference>
<dbReference type="InterPro" id="IPR012349">
    <property type="entry name" value="Split_barrel_FMN-bd"/>
</dbReference>
<protein>
    <submittedName>
        <fullName evidence="2">Deazaflavin-dependent oxidoreductase (Nitroreductase family)</fullName>
    </submittedName>
    <submittedName>
        <fullName evidence="1">Nitroreductase family deazaflavin-dependent oxidoreductase</fullName>
    </submittedName>
</protein>
<reference evidence="2 3" key="3">
    <citation type="submission" date="2020-08" db="EMBL/GenBank/DDBJ databases">
        <title>Sequencing the genomes of 1000 actinobacteria strains.</title>
        <authorList>
            <person name="Klenk H.-P."/>
        </authorList>
    </citation>
    <scope>NUCLEOTIDE SEQUENCE [LARGE SCALE GENOMIC DNA]</scope>
    <source>
        <strain evidence="2 3">DSM 44772</strain>
    </source>
</reference>
<dbReference type="RefSeq" id="WP_184888046.1">
    <property type="nucleotide sequence ID" value="NZ_BAAAHD010000057.1"/>
</dbReference>
<keyword evidence="4" id="KW-1185">Reference proteome</keyword>
<reference evidence="1" key="1">
    <citation type="journal article" date="2014" name="Int. J. Syst. Evol. Microbiol.">
        <title>Complete genome of a new Firmicutes species belonging to the dominant human colonic microbiota ('Ruminococcus bicirculans') reveals two chromosomes and a selective capacity to utilize plant glucans.</title>
        <authorList>
            <consortium name="NISC Comparative Sequencing Program"/>
            <person name="Wegmann U."/>
            <person name="Louis P."/>
            <person name="Goesmann A."/>
            <person name="Henrissat B."/>
            <person name="Duncan S.H."/>
            <person name="Flint H.J."/>
        </authorList>
    </citation>
    <scope>NUCLEOTIDE SEQUENCE</scope>
    <source>
        <strain evidence="1">JCM 10667</strain>
    </source>
</reference>
<evidence type="ECO:0000313" key="3">
    <source>
        <dbReference type="Proteomes" id="UP000549343"/>
    </source>
</evidence>
<sequence>MAKALMPRGLRKVNKVFTNRIQGVYAPYVPPLAVVVHKGRRSGREYRTPVTAFRSGRTLVIGLPYGADTDWVRNLLAEGRGGVERLGRVRRIARPRVLAADEARELPAVGRAAARYMDVLVADIED</sequence>
<evidence type="ECO:0000313" key="1">
    <source>
        <dbReference type="EMBL" id="GAA0583570.1"/>
    </source>
</evidence>
<evidence type="ECO:0000313" key="2">
    <source>
        <dbReference type="EMBL" id="MBB4777538.1"/>
    </source>
</evidence>